<proteinExistence type="inferred from homology"/>
<keyword evidence="7" id="KW-1185">Reference proteome</keyword>
<dbReference type="PROSITE" id="PS50931">
    <property type="entry name" value="HTH_LYSR"/>
    <property type="match status" value="1"/>
</dbReference>
<dbReference type="PRINTS" id="PR00039">
    <property type="entry name" value="HTHLYSR"/>
</dbReference>
<dbReference type="InterPro" id="IPR005119">
    <property type="entry name" value="LysR_subst-bd"/>
</dbReference>
<dbReference type="Gene3D" id="1.10.10.10">
    <property type="entry name" value="Winged helix-like DNA-binding domain superfamily/Winged helix DNA-binding domain"/>
    <property type="match status" value="1"/>
</dbReference>
<dbReference type="InterPro" id="IPR000847">
    <property type="entry name" value="LysR_HTH_N"/>
</dbReference>
<reference evidence="6" key="1">
    <citation type="journal article" date="2014" name="Int. J. Syst. Evol. Microbiol.">
        <title>Complete genome of a new Firmicutes species belonging to the dominant human colonic microbiota ('Ruminococcus bicirculans') reveals two chromosomes and a selective capacity to utilize plant glucans.</title>
        <authorList>
            <consortium name="NISC Comparative Sequencing Program"/>
            <person name="Wegmann U."/>
            <person name="Louis P."/>
            <person name="Goesmann A."/>
            <person name="Henrissat B."/>
            <person name="Duncan S.H."/>
            <person name="Flint H.J."/>
        </authorList>
    </citation>
    <scope>NUCLEOTIDE SEQUENCE</scope>
    <source>
        <strain evidence="6">NBRC 103408</strain>
    </source>
</reference>
<comment type="caution">
    <text evidence="6">The sequence shown here is derived from an EMBL/GenBank/DDBJ whole genome shotgun (WGS) entry which is preliminary data.</text>
</comment>
<evidence type="ECO:0000256" key="4">
    <source>
        <dbReference type="ARBA" id="ARBA00023163"/>
    </source>
</evidence>
<dbReference type="Proteomes" id="UP001161409">
    <property type="component" value="Unassembled WGS sequence"/>
</dbReference>
<dbReference type="SUPFAM" id="SSF53850">
    <property type="entry name" value="Periplasmic binding protein-like II"/>
    <property type="match status" value="1"/>
</dbReference>
<evidence type="ECO:0000313" key="7">
    <source>
        <dbReference type="Proteomes" id="UP001161409"/>
    </source>
</evidence>
<evidence type="ECO:0000313" key="6">
    <source>
        <dbReference type="EMBL" id="GLQ05977.1"/>
    </source>
</evidence>
<feature type="domain" description="HTH lysR-type" evidence="5">
    <location>
        <begin position="1"/>
        <end position="43"/>
    </location>
</feature>
<dbReference type="EMBL" id="BSNF01000001">
    <property type="protein sequence ID" value="GLQ05977.1"/>
    <property type="molecule type" value="Genomic_DNA"/>
</dbReference>
<dbReference type="PANTHER" id="PTHR30537">
    <property type="entry name" value="HTH-TYPE TRANSCRIPTIONAL REGULATOR"/>
    <property type="match status" value="1"/>
</dbReference>
<organism evidence="6 7">
    <name type="scientific">Sneathiella chinensis</name>
    <dbReference type="NCBI Taxonomy" id="349750"/>
    <lineage>
        <taxon>Bacteria</taxon>
        <taxon>Pseudomonadati</taxon>
        <taxon>Pseudomonadota</taxon>
        <taxon>Alphaproteobacteria</taxon>
        <taxon>Sneathiellales</taxon>
        <taxon>Sneathiellaceae</taxon>
        <taxon>Sneathiella</taxon>
    </lineage>
</organism>
<keyword evidence="4" id="KW-0804">Transcription</keyword>
<reference evidence="6" key="2">
    <citation type="submission" date="2023-01" db="EMBL/GenBank/DDBJ databases">
        <title>Draft genome sequence of Sneathiella chinensis strain NBRC 103408.</title>
        <authorList>
            <person name="Sun Q."/>
            <person name="Mori K."/>
        </authorList>
    </citation>
    <scope>NUCLEOTIDE SEQUENCE</scope>
    <source>
        <strain evidence="6">NBRC 103408</strain>
    </source>
</reference>
<dbReference type="InterPro" id="IPR036390">
    <property type="entry name" value="WH_DNA-bd_sf"/>
</dbReference>
<keyword evidence="3" id="KW-0238">DNA-binding</keyword>
<dbReference type="Pfam" id="PF00126">
    <property type="entry name" value="HTH_1"/>
    <property type="match status" value="1"/>
</dbReference>
<dbReference type="CDD" id="cd08432">
    <property type="entry name" value="PBP2_GcdR_TrpI_HvrB_AmpR_like"/>
    <property type="match status" value="1"/>
</dbReference>
<evidence type="ECO:0000256" key="1">
    <source>
        <dbReference type="ARBA" id="ARBA00009437"/>
    </source>
</evidence>
<evidence type="ECO:0000256" key="3">
    <source>
        <dbReference type="ARBA" id="ARBA00023125"/>
    </source>
</evidence>
<protein>
    <submittedName>
        <fullName evidence="6">LysR family transcriptional regulator</fullName>
    </submittedName>
</protein>
<dbReference type="SUPFAM" id="SSF46785">
    <property type="entry name" value="Winged helix' DNA-binding domain"/>
    <property type="match status" value="1"/>
</dbReference>
<sequence>MSFNQAAEELNVTPGAVSRQIQSLEHYLGKPLFHRHHKRIELTAVGRQYYAEISTSLEKIAAASNRIRSEPRRDKISICAYPTFAIRWLIPHWPALYKAFPGLDIQLTTSLNPADFEQAGFDISIQVLPDGETKKGFVIDKLLDVITYPVCSPELADRVSGPQDLEAVTLLHESPRPTDWPRWLKTAGITTLNPNQGLNFESNDMALHAAREGLGVAIAIDALVQSEVRSGHLVRLFDVSRRSRFPFQLVSPARSANDPTVRALRAWLVAEGEKSNRASQ</sequence>
<dbReference type="InterPro" id="IPR036388">
    <property type="entry name" value="WH-like_DNA-bd_sf"/>
</dbReference>
<gene>
    <name evidence="6" type="ORF">GCM10007924_11980</name>
</gene>
<dbReference type="Gene3D" id="3.40.190.10">
    <property type="entry name" value="Periplasmic binding protein-like II"/>
    <property type="match status" value="2"/>
</dbReference>
<evidence type="ECO:0000259" key="5">
    <source>
        <dbReference type="PROSITE" id="PS50931"/>
    </source>
</evidence>
<keyword evidence="2" id="KW-0805">Transcription regulation</keyword>
<name>A0ABQ5U1H1_9PROT</name>
<dbReference type="Pfam" id="PF03466">
    <property type="entry name" value="LysR_substrate"/>
    <property type="match status" value="1"/>
</dbReference>
<accession>A0ABQ5U1H1</accession>
<comment type="similarity">
    <text evidence="1">Belongs to the LysR transcriptional regulatory family.</text>
</comment>
<dbReference type="PANTHER" id="PTHR30537:SF79">
    <property type="entry name" value="TRANSCRIPTIONAL REGULATOR-RELATED"/>
    <property type="match status" value="1"/>
</dbReference>
<dbReference type="InterPro" id="IPR058163">
    <property type="entry name" value="LysR-type_TF_proteobact-type"/>
</dbReference>
<evidence type="ECO:0000256" key="2">
    <source>
        <dbReference type="ARBA" id="ARBA00023015"/>
    </source>
</evidence>